<dbReference type="SUPFAM" id="SSF46548">
    <property type="entry name" value="alpha-helical ferredoxin"/>
    <property type="match status" value="1"/>
</dbReference>
<feature type="domain" description="4Fe-4S ferredoxin-type" evidence="4">
    <location>
        <begin position="327"/>
        <end position="356"/>
    </location>
</feature>
<dbReference type="EMBL" id="CP001684">
    <property type="protein sequence ID" value="ACV21559.1"/>
    <property type="molecule type" value="Genomic_DNA"/>
</dbReference>
<keyword evidence="2" id="KW-0408">Iron</keyword>
<dbReference type="InterPro" id="IPR023210">
    <property type="entry name" value="NADP_OxRdtase_dom"/>
</dbReference>
<dbReference type="PANTHER" id="PTHR43312">
    <property type="entry name" value="D-THREO-ALDOSE 1-DEHYDROGENASE"/>
    <property type="match status" value="1"/>
</dbReference>
<keyword evidence="6" id="KW-1185">Reference proteome</keyword>
<dbReference type="HOGENOM" id="CLU_023205_3_2_11"/>
<evidence type="ECO:0000256" key="3">
    <source>
        <dbReference type="ARBA" id="ARBA00023014"/>
    </source>
</evidence>
<dbReference type="InterPro" id="IPR017900">
    <property type="entry name" value="4Fe4S_Fe_S_CS"/>
</dbReference>
<dbReference type="Gene3D" id="3.20.20.100">
    <property type="entry name" value="NADP-dependent oxidoreductase domain"/>
    <property type="match status" value="1"/>
</dbReference>
<organism evidence="5 6">
    <name type="scientific">Slackia heliotrinireducens (strain ATCC 29202 / DSM 20476 / NCTC 11029 / RHS 1)</name>
    <name type="common">Peptococcus heliotrinreducens</name>
    <dbReference type="NCBI Taxonomy" id="471855"/>
    <lineage>
        <taxon>Bacteria</taxon>
        <taxon>Bacillati</taxon>
        <taxon>Actinomycetota</taxon>
        <taxon>Coriobacteriia</taxon>
        <taxon>Eggerthellales</taxon>
        <taxon>Eggerthellaceae</taxon>
        <taxon>Slackia</taxon>
    </lineage>
</organism>
<dbReference type="Pfam" id="PF13187">
    <property type="entry name" value="Fer4_9"/>
    <property type="match status" value="1"/>
</dbReference>
<evidence type="ECO:0000256" key="1">
    <source>
        <dbReference type="ARBA" id="ARBA00022723"/>
    </source>
</evidence>
<keyword evidence="3" id="KW-0411">Iron-sulfur</keyword>
<dbReference type="Gene3D" id="1.10.1060.10">
    <property type="entry name" value="Alpha-helical ferredoxin"/>
    <property type="match status" value="1"/>
</dbReference>
<dbReference type="PROSITE" id="PS51379">
    <property type="entry name" value="4FE4S_FER_2"/>
    <property type="match status" value="2"/>
</dbReference>
<evidence type="ECO:0000313" key="6">
    <source>
        <dbReference type="Proteomes" id="UP000002026"/>
    </source>
</evidence>
<keyword evidence="1" id="KW-0479">Metal-binding</keyword>
<dbReference type="eggNOG" id="COG1453">
    <property type="taxonomic scope" value="Bacteria"/>
</dbReference>
<dbReference type="STRING" id="471855.Shel_04990"/>
<dbReference type="KEGG" id="shi:Shel_04990"/>
<name>C7N338_SLAHD</name>
<dbReference type="InterPro" id="IPR017896">
    <property type="entry name" value="4Fe4S_Fe-S-bd"/>
</dbReference>
<dbReference type="PROSITE" id="PS00198">
    <property type="entry name" value="4FE4S_FER_1"/>
    <property type="match status" value="1"/>
</dbReference>
<dbReference type="SUPFAM" id="SSF51430">
    <property type="entry name" value="NAD(P)-linked oxidoreductase"/>
    <property type="match status" value="1"/>
</dbReference>
<reference evidence="5 6" key="1">
    <citation type="journal article" date="2009" name="Stand. Genomic Sci.">
        <title>Complete genome sequence of Slackia heliotrinireducens type strain (RHS 1).</title>
        <authorList>
            <person name="Pukall R."/>
            <person name="Lapidus A."/>
            <person name="Nolan M."/>
            <person name="Copeland A."/>
            <person name="Glavina Del Rio T."/>
            <person name="Lucas S."/>
            <person name="Chen F."/>
            <person name="Tice H."/>
            <person name="Cheng J.F."/>
            <person name="Chertkov O."/>
            <person name="Bruce D."/>
            <person name="Goodwin L."/>
            <person name="Kuske C."/>
            <person name="Brettin T."/>
            <person name="Detter J.C."/>
            <person name="Han C."/>
            <person name="Pitluck S."/>
            <person name="Pati A."/>
            <person name="Mavrommatis K."/>
            <person name="Ivanova N."/>
            <person name="Ovchinnikova G."/>
            <person name="Chen A."/>
            <person name="Palaniappan K."/>
            <person name="Schneider S."/>
            <person name="Rohde M."/>
            <person name="Chain P."/>
            <person name="D'haeseleer P."/>
            <person name="Goker M."/>
            <person name="Bristow J."/>
            <person name="Eisen J.A."/>
            <person name="Markowitz V."/>
            <person name="Kyrpides N.C."/>
            <person name="Klenk H.P."/>
            <person name="Hugenholtz P."/>
        </authorList>
    </citation>
    <scope>NUCLEOTIDE SEQUENCE [LARGE SCALE GENOMIC DNA]</scope>
    <source>
        <strain evidence="6">ATCC 29202 / DSM 20476 / NCTC 11029 / RHS 1</strain>
    </source>
</reference>
<dbReference type="PANTHER" id="PTHR43312:SF2">
    <property type="entry name" value="OXIDOREDUCTASE"/>
    <property type="match status" value="1"/>
</dbReference>
<dbReference type="InterPro" id="IPR009051">
    <property type="entry name" value="Helical_ferredxn"/>
</dbReference>
<protein>
    <submittedName>
        <fullName evidence="5">Predicted oxidoreductase of aldo/keto reductase family</fullName>
    </submittedName>
</protein>
<dbReference type="CDD" id="cd19096">
    <property type="entry name" value="AKR_Fe-S_oxidoreductase"/>
    <property type="match status" value="1"/>
</dbReference>
<evidence type="ECO:0000256" key="2">
    <source>
        <dbReference type="ARBA" id="ARBA00023004"/>
    </source>
</evidence>
<dbReference type="RefSeq" id="WP_012797664.1">
    <property type="nucleotide sequence ID" value="NC_013165.1"/>
</dbReference>
<dbReference type="InterPro" id="IPR036812">
    <property type="entry name" value="NAD(P)_OxRdtase_dom_sf"/>
</dbReference>
<sequence>MQYTDIQGESLSRLGMGAMRLPTKGGSIDEEATQEIIDYAMAHGVNYFDTAYIYHGGNSETVLARCLRKYPRDSYHIATKFMIATGVTAKSVFEKQLRKMQLDYLDFYLVHSVMDLTRGIYTHSGAIEYLMKQKEARRIRHLGFSSHMSPKNLRKFAAHHDWDFVLLQLNYQDWFDGTAAQLYDIACEFNLPIMVMEPLRGGKLVTLGEAGDAMLRAREPENSIPSWAFRFLMSKPQVKVILSGMGALSQIQDNVHTFSELGPLDQDELELLEKAFRASHNPKLAPCTGCRYCTDNCPAQIDIPAMMDLYNEALPMRPAQRSRHVRAALGPNTAEDCIGCGACTEHCPQGIDIPGIMEGINNFA</sequence>
<proteinExistence type="predicted"/>
<dbReference type="AlphaFoldDB" id="C7N338"/>
<dbReference type="InterPro" id="IPR053135">
    <property type="entry name" value="AKR2_Oxidoreductase"/>
</dbReference>
<dbReference type="Proteomes" id="UP000002026">
    <property type="component" value="Chromosome"/>
</dbReference>
<gene>
    <name evidence="5" type="ordered locus">Shel_04990</name>
</gene>
<evidence type="ECO:0000313" key="5">
    <source>
        <dbReference type="EMBL" id="ACV21559.1"/>
    </source>
</evidence>
<accession>C7N338</accession>
<evidence type="ECO:0000259" key="4">
    <source>
        <dbReference type="PROSITE" id="PS51379"/>
    </source>
</evidence>
<feature type="domain" description="4Fe-4S ferredoxin-type" evidence="4">
    <location>
        <begin position="276"/>
        <end position="309"/>
    </location>
</feature>
<dbReference type="GO" id="GO:0051536">
    <property type="term" value="F:iron-sulfur cluster binding"/>
    <property type="evidence" value="ECO:0007669"/>
    <property type="project" value="UniProtKB-KW"/>
</dbReference>
<dbReference type="GO" id="GO:0046872">
    <property type="term" value="F:metal ion binding"/>
    <property type="evidence" value="ECO:0007669"/>
    <property type="project" value="UniProtKB-KW"/>
</dbReference>
<dbReference type="Pfam" id="PF00248">
    <property type="entry name" value="Aldo_ket_red"/>
    <property type="match status" value="1"/>
</dbReference>